<dbReference type="PANTHER" id="PTHR42978:SF6">
    <property type="entry name" value="QUORUM-QUENCHING LACTONASE YTNP-RELATED"/>
    <property type="match status" value="1"/>
</dbReference>
<dbReference type="Pfam" id="PF00753">
    <property type="entry name" value="Lactamase_B"/>
    <property type="match status" value="1"/>
</dbReference>
<evidence type="ECO:0000256" key="4">
    <source>
        <dbReference type="ARBA" id="ARBA00022833"/>
    </source>
</evidence>
<accession>A0A2A2FCS8</accession>
<gene>
    <name evidence="6" type="ORF">CK501_04200</name>
</gene>
<proteinExistence type="inferred from homology"/>
<dbReference type="GO" id="GO:0046872">
    <property type="term" value="F:metal ion binding"/>
    <property type="evidence" value="ECO:0007669"/>
    <property type="project" value="UniProtKB-KW"/>
</dbReference>
<evidence type="ECO:0000256" key="2">
    <source>
        <dbReference type="ARBA" id="ARBA00022723"/>
    </source>
</evidence>
<dbReference type="OrthoDB" id="9802991at2"/>
<dbReference type="InterPro" id="IPR051013">
    <property type="entry name" value="MBL_superfamily_lactonases"/>
</dbReference>
<feature type="domain" description="Metallo-beta-lactamase" evidence="5">
    <location>
        <begin position="2"/>
        <end position="123"/>
    </location>
</feature>
<dbReference type="GO" id="GO:0016787">
    <property type="term" value="F:hydrolase activity"/>
    <property type="evidence" value="ECO:0007669"/>
    <property type="project" value="UniProtKB-KW"/>
</dbReference>
<dbReference type="Gene3D" id="3.60.15.10">
    <property type="entry name" value="Ribonuclease Z/Hydroxyacylglutathione hydrolase-like"/>
    <property type="match status" value="2"/>
</dbReference>
<dbReference type="AlphaFoldDB" id="A0A2A2FCS8"/>
<keyword evidence="4" id="KW-0862">Zinc</keyword>
<reference evidence="6 7" key="1">
    <citation type="submission" date="2017-08" db="EMBL/GenBank/DDBJ databases">
        <title>Halovibrio sewagensis sp. nov., isolated from wastewater of high salinity.</title>
        <authorList>
            <person name="Dong X."/>
            <person name="Zhang G."/>
        </authorList>
    </citation>
    <scope>NUCLEOTIDE SEQUENCE [LARGE SCALE GENOMIC DNA]</scope>
    <source>
        <strain evidence="6 7">YL5-2</strain>
    </source>
</reference>
<evidence type="ECO:0000256" key="1">
    <source>
        <dbReference type="ARBA" id="ARBA00007749"/>
    </source>
</evidence>
<evidence type="ECO:0000313" key="6">
    <source>
        <dbReference type="EMBL" id="PAU82353.1"/>
    </source>
</evidence>
<evidence type="ECO:0000259" key="5">
    <source>
        <dbReference type="Pfam" id="PF00753"/>
    </source>
</evidence>
<comment type="similarity">
    <text evidence="1">Belongs to the metallo-beta-lactamase superfamily.</text>
</comment>
<comment type="caution">
    <text evidence="6">The sequence shown here is derived from an EMBL/GenBank/DDBJ whole genome shotgun (WGS) entry which is preliminary data.</text>
</comment>
<organism evidence="6 7">
    <name type="scientific">Halovibrio salipaludis</name>
    <dbReference type="NCBI Taxonomy" id="2032626"/>
    <lineage>
        <taxon>Bacteria</taxon>
        <taxon>Pseudomonadati</taxon>
        <taxon>Pseudomonadota</taxon>
        <taxon>Gammaproteobacteria</taxon>
        <taxon>Oceanospirillales</taxon>
        <taxon>Halomonadaceae</taxon>
        <taxon>Halovibrio</taxon>
    </lineage>
</organism>
<keyword evidence="3" id="KW-0378">Hydrolase</keyword>
<keyword evidence="7" id="KW-1185">Reference proteome</keyword>
<evidence type="ECO:0000313" key="7">
    <source>
        <dbReference type="Proteomes" id="UP000218896"/>
    </source>
</evidence>
<dbReference type="EMBL" id="NSKD01000001">
    <property type="protein sequence ID" value="PAU82353.1"/>
    <property type="molecule type" value="Genomic_DNA"/>
</dbReference>
<name>A0A2A2FCS8_9GAMM</name>
<protein>
    <recommendedName>
        <fullName evidence="5">Metallo-beta-lactamase domain-containing protein</fullName>
    </recommendedName>
</protein>
<dbReference type="SUPFAM" id="SSF56281">
    <property type="entry name" value="Metallo-hydrolase/oxidoreductase"/>
    <property type="match status" value="1"/>
</dbReference>
<evidence type="ECO:0000256" key="3">
    <source>
        <dbReference type="ARBA" id="ARBA00022801"/>
    </source>
</evidence>
<dbReference type="Proteomes" id="UP000218896">
    <property type="component" value="Unassembled WGS sequence"/>
</dbReference>
<dbReference type="InterPro" id="IPR036866">
    <property type="entry name" value="RibonucZ/Hydroxyglut_hydro"/>
</dbReference>
<sequence length="151" mass="16627">MHPDHVGGLIDADDQPVLPQARVLVPAGELDYWRGDIPEGASEVLPGITRVPLPGHMPDHSGYRIVSGEDRILIWTDIVHLPGIQFPRPEATVAFDVDPPQAATTRRRIMAELPESRELVGGHHLDFPGIGYVAEDGDGFRFLPHVWRPAV</sequence>
<dbReference type="InterPro" id="IPR001279">
    <property type="entry name" value="Metallo-B-lactamas"/>
</dbReference>
<keyword evidence="2" id="KW-0479">Metal-binding</keyword>
<dbReference type="PANTHER" id="PTHR42978">
    <property type="entry name" value="QUORUM-QUENCHING LACTONASE YTNP-RELATED-RELATED"/>
    <property type="match status" value="1"/>
</dbReference>